<keyword evidence="2" id="KW-1185">Reference proteome</keyword>
<proteinExistence type="predicted"/>
<organism evidence="1 2">
    <name type="scientific">Sphagnum jensenii</name>
    <dbReference type="NCBI Taxonomy" id="128206"/>
    <lineage>
        <taxon>Eukaryota</taxon>
        <taxon>Viridiplantae</taxon>
        <taxon>Streptophyta</taxon>
        <taxon>Embryophyta</taxon>
        <taxon>Bryophyta</taxon>
        <taxon>Sphagnophytina</taxon>
        <taxon>Sphagnopsida</taxon>
        <taxon>Sphagnales</taxon>
        <taxon>Sphagnaceae</taxon>
        <taxon>Sphagnum</taxon>
    </lineage>
</organism>
<reference evidence="1 2" key="1">
    <citation type="submission" date="2024-02" db="EMBL/GenBank/DDBJ databases">
        <authorList>
            <consortium name="ELIXIR-Norway"/>
            <consortium name="Elixir Norway"/>
        </authorList>
    </citation>
    <scope>NUCLEOTIDE SEQUENCE [LARGE SCALE GENOMIC DNA]</scope>
</reference>
<evidence type="ECO:0008006" key="3">
    <source>
        <dbReference type="Google" id="ProtNLM"/>
    </source>
</evidence>
<evidence type="ECO:0000313" key="2">
    <source>
        <dbReference type="Proteomes" id="UP001497444"/>
    </source>
</evidence>
<dbReference type="EMBL" id="OZ020096">
    <property type="protein sequence ID" value="CAK9254816.1"/>
    <property type="molecule type" value="Genomic_DNA"/>
</dbReference>
<dbReference type="Proteomes" id="UP001497444">
    <property type="component" value="Chromosome 1"/>
</dbReference>
<name>A0ABP0VLS1_9BRYO</name>
<gene>
    <name evidence="1" type="ORF">CSSPJE1EN1_LOCUS294</name>
</gene>
<protein>
    <recommendedName>
        <fullName evidence="3">4Fe-4S ferredoxin-type domain-containing protein</fullName>
    </recommendedName>
</protein>
<evidence type="ECO:0000313" key="1">
    <source>
        <dbReference type="EMBL" id="CAK9254816.1"/>
    </source>
</evidence>
<sequence>MKLETGCHARTCTLDCPKNCFLGSYVTPSENWIYRFDGIFFFGLKPRISSYRPKSKALCDKRKFEKVWS</sequence>
<accession>A0ABP0VLS1</accession>